<dbReference type="Pfam" id="PF12796">
    <property type="entry name" value="Ank_2"/>
    <property type="match status" value="5"/>
</dbReference>
<evidence type="ECO:0000313" key="5">
    <source>
        <dbReference type="EMBL" id="CEG38678.1"/>
    </source>
</evidence>
<evidence type="ECO:0000313" key="6">
    <source>
        <dbReference type="Proteomes" id="UP000054928"/>
    </source>
</evidence>
<keyword evidence="2 3" id="KW-0040">ANK repeat</keyword>
<dbReference type="InterPro" id="IPR002110">
    <property type="entry name" value="Ankyrin_rpt"/>
</dbReference>
<organism evidence="5 6">
    <name type="scientific">Plasmopara halstedii</name>
    <name type="common">Downy mildew of sunflower</name>
    <dbReference type="NCBI Taxonomy" id="4781"/>
    <lineage>
        <taxon>Eukaryota</taxon>
        <taxon>Sar</taxon>
        <taxon>Stramenopiles</taxon>
        <taxon>Oomycota</taxon>
        <taxon>Peronosporomycetes</taxon>
        <taxon>Peronosporales</taxon>
        <taxon>Peronosporaceae</taxon>
        <taxon>Plasmopara</taxon>
    </lineage>
</organism>
<dbReference type="RefSeq" id="XP_024575047.1">
    <property type="nucleotide sequence ID" value="XM_024724141.1"/>
</dbReference>
<dbReference type="OrthoDB" id="20872at2759"/>
<evidence type="ECO:0000256" key="3">
    <source>
        <dbReference type="PROSITE-ProRule" id="PRU00023"/>
    </source>
</evidence>
<dbReference type="EMBL" id="CCYD01000322">
    <property type="protein sequence ID" value="CEG38678.1"/>
    <property type="molecule type" value="Genomic_DNA"/>
</dbReference>
<reference evidence="6" key="1">
    <citation type="submission" date="2014-09" db="EMBL/GenBank/DDBJ databases">
        <authorList>
            <person name="Sharma Rahul"/>
            <person name="Thines Marco"/>
        </authorList>
    </citation>
    <scope>NUCLEOTIDE SEQUENCE [LARGE SCALE GENOMIC DNA]</scope>
</reference>
<accession>A0A0P1ADU6</accession>
<dbReference type="PROSITE" id="PS50297">
    <property type="entry name" value="ANK_REP_REGION"/>
    <property type="match status" value="11"/>
</dbReference>
<evidence type="ECO:0000256" key="4">
    <source>
        <dbReference type="SAM" id="MobiDB-lite"/>
    </source>
</evidence>
<dbReference type="PANTHER" id="PTHR24173:SF74">
    <property type="entry name" value="ANKYRIN REPEAT DOMAIN-CONTAINING PROTEIN 16"/>
    <property type="match status" value="1"/>
</dbReference>
<feature type="repeat" description="ANK" evidence="3">
    <location>
        <begin position="341"/>
        <end position="373"/>
    </location>
</feature>
<feature type="repeat" description="ANK" evidence="3">
    <location>
        <begin position="124"/>
        <end position="156"/>
    </location>
</feature>
<dbReference type="SMART" id="SM00248">
    <property type="entry name" value="ANK"/>
    <property type="match status" value="15"/>
</dbReference>
<feature type="repeat" description="ANK" evidence="3">
    <location>
        <begin position="706"/>
        <end position="738"/>
    </location>
</feature>
<feature type="repeat" description="ANK" evidence="3">
    <location>
        <begin position="571"/>
        <end position="603"/>
    </location>
</feature>
<sequence length="810" mass="86431">MHATIHSTQSGGSPVTEDEKSMSPFSSSFSSSTNGASFVQLLQHAAQIGDVKQITKLIQTTRPSVSSSSSSVNIPKNDLSLNSWLDAADEDGFTALHFACIGGHGAVVQELLLAGANTECATSEGFTALMFAARTGSLSIVQTLVSLDANIMACDVDGNNAAVIAELNEHAMVAKFLQQQMLLLENLSNKSPSLSSSNKCEEEKDHRPLSFQNFPACSSEFLLGEDCGLNTKSSEDSSTCSSPQQLVGNFYSNDDVITTRNADGATPLHVAAMHGQLETVKVLLARGARLSAALPSDQGLPVDGPTKYGYTPLHEAAYKGHVEVAKLLLKCGANVNAATVHGTTPLHRAAENGHVQIAELLIAHGAHIDATTSNFFATTGESKTVGLNTRRRQHQRRTKVVEVENEGKSDFNEVHAEEPRTMDELEKALSACRSHLVALCQAAKNDRLDIVQYILARGTIGTEDLVLLEPSKHPLILAAQRGHLEIVRCLLAYDACTSSLPDAASCILCRAAEHGYLQMVEHALLRGANVEAVGGKIQATPLVLASRRGNLAVVLHLLWSGAKIDAAAASTGYTALHYASKHGHLTVVNALLLNGANVDAVCVQRRSSPLHLAVESGYQDVVRCLLSFNASVDAEKHPSTMTALHIAAERGHSDVVRELLTHNARLEAPAQNNLRALFIAAYCGHKDVVELLLDHGAELEALSGTNEATPLRGAVSKGHTDVVQLLLARGADANATQVTDGTTSLHSAAANDFGYIIKILVAAGADPDREDRQGRTPIRYATSDVVRLKLRLALLKSQWQRQDGGRGQEF</sequence>
<proteinExistence type="predicted"/>
<feature type="repeat" description="ANK" evidence="3">
    <location>
        <begin position="91"/>
        <end position="123"/>
    </location>
</feature>
<dbReference type="PANTHER" id="PTHR24173">
    <property type="entry name" value="ANKYRIN REPEAT CONTAINING"/>
    <property type="match status" value="1"/>
</dbReference>
<protein>
    <submittedName>
        <fullName evidence="5">Ankyrin</fullName>
    </submittedName>
</protein>
<dbReference type="PROSITE" id="PS50088">
    <property type="entry name" value="ANK_REPEAT"/>
    <property type="match status" value="12"/>
</dbReference>
<feature type="region of interest" description="Disordered" evidence="4">
    <location>
        <begin position="1"/>
        <end position="28"/>
    </location>
</feature>
<feature type="repeat" description="ANK" evidence="3">
    <location>
        <begin position="263"/>
        <end position="295"/>
    </location>
</feature>
<keyword evidence="1" id="KW-0677">Repeat</keyword>
<keyword evidence="6" id="KW-1185">Reference proteome</keyword>
<dbReference type="OMA" id="TTQDEGW"/>
<feature type="compositionally biased region" description="Polar residues" evidence="4">
    <location>
        <begin position="1"/>
        <end position="13"/>
    </location>
</feature>
<dbReference type="STRING" id="4781.A0A0P1ADU6"/>
<dbReference type="PRINTS" id="PR01415">
    <property type="entry name" value="ANKYRIN"/>
</dbReference>
<evidence type="ECO:0000256" key="1">
    <source>
        <dbReference type="ARBA" id="ARBA00022737"/>
    </source>
</evidence>
<dbReference type="Pfam" id="PF00023">
    <property type="entry name" value="Ank"/>
    <property type="match status" value="2"/>
</dbReference>
<dbReference type="AlphaFoldDB" id="A0A0P1ADU6"/>
<feature type="repeat" description="ANK" evidence="3">
    <location>
        <begin position="537"/>
        <end position="569"/>
    </location>
</feature>
<dbReference type="Proteomes" id="UP000054928">
    <property type="component" value="Unassembled WGS sequence"/>
</dbReference>
<dbReference type="SUPFAM" id="SSF48403">
    <property type="entry name" value="Ankyrin repeat"/>
    <property type="match status" value="2"/>
</dbReference>
<dbReference type="GeneID" id="36403793"/>
<name>A0A0P1ADU6_PLAHL</name>
<feature type="repeat" description="ANK" evidence="3">
    <location>
        <begin position="308"/>
        <end position="340"/>
    </location>
</feature>
<feature type="repeat" description="ANK" evidence="3">
    <location>
        <begin position="639"/>
        <end position="671"/>
    </location>
</feature>
<feature type="repeat" description="ANK" evidence="3">
    <location>
        <begin position="740"/>
        <end position="772"/>
    </location>
</feature>
<feature type="repeat" description="ANK" evidence="3">
    <location>
        <begin position="672"/>
        <end position="704"/>
    </location>
</feature>
<dbReference type="Gene3D" id="1.25.40.20">
    <property type="entry name" value="Ankyrin repeat-containing domain"/>
    <property type="match status" value="5"/>
</dbReference>
<evidence type="ECO:0000256" key="2">
    <source>
        <dbReference type="ARBA" id="ARBA00023043"/>
    </source>
</evidence>
<dbReference type="InterPro" id="IPR036770">
    <property type="entry name" value="Ankyrin_rpt-contain_sf"/>
</dbReference>
<feature type="repeat" description="ANK" evidence="3">
    <location>
        <begin position="605"/>
        <end position="637"/>
    </location>
</feature>